<keyword evidence="2" id="KW-1185">Reference proteome</keyword>
<organism evidence="1 2">
    <name type="scientific">Rosenbergiella nectarea</name>
    <dbReference type="NCBI Taxonomy" id="988801"/>
    <lineage>
        <taxon>Bacteria</taxon>
        <taxon>Pseudomonadati</taxon>
        <taxon>Pseudomonadota</taxon>
        <taxon>Gammaproteobacteria</taxon>
        <taxon>Enterobacterales</taxon>
        <taxon>Erwiniaceae</taxon>
        <taxon>Rosenbergiella</taxon>
    </lineage>
</organism>
<reference evidence="2" key="1">
    <citation type="submission" date="2016-10" db="EMBL/GenBank/DDBJ databases">
        <authorList>
            <person name="Varghese N."/>
            <person name="Submissions S."/>
        </authorList>
    </citation>
    <scope>NUCLEOTIDE SEQUENCE [LARGE SCALE GENOMIC DNA]</scope>
    <source>
        <strain evidence="2">8N4</strain>
    </source>
</reference>
<accession>A0A1H9HR08</accession>
<dbReference type="OrthoDB" id="5465402at2"/>
<evidence type="ECO:0000313" key="1">
    <source>
        <dbReference type="EMBL" id="SEQ64790.1"/>
    </source>
</evidence>
<dbReference type="Proteomes" id="UP000242515">
    <property type="component" value="Unassembled WGS sequence"/>
</dbReference>
<dbReference type="AlphaFoldDB" id="A0A1H9HR08"/>
<proteinExistence type="predicted"/>
<name>A0A1H9HR08_9GAMM</name>
<dbReference type="STRING" id="988801.SAMN05216522_10525"/>
<dbReference type="RefSeq" id="WP_092674871.1">
    <property type="nucleotide sequence ID" value="NZ_FOGC01000005.1"/>
</dbReference>
<sequence>MSDWVTYDFIEKIKSRPTDYYRRNKQVPLVFAAMGVMHQKIDALAQYIYESENINSAVGSELDRFGFYANVSRNGMNDDDYRVEILNTVLSSLYSGTSRQVMMLAASLTQSTDIEIVEMPFAAFNLHVTGLVVPATISQIIDNSSAAGVKAYTTHDYGTGGFSLAGIDSQSGVALRTGDSEALEVADDTAMGLLRGTAFIGGSYLDSVMSFISDGGLLATDSQFISIADDDYYLIDSGISSSAIGNTRLAGTMPR</sequence>
<dbReference type="EMBL" id="FOGC01000005">
    <property type="protein sequence ID" value="SEQ64790.1"/>
    <property type="molecule type" value="Genomic_DNA"/>
</dbReference>
<evidence type="ECO:0000313" key="2">
    <source>
        <dbReference type="Proteomes" id="UP000242515"/>
    </source>
</evidence>
<gene>
    <name evidence="1" type="ORF">SAMN05216522_10525</name>
</gene>
<protein>
    <submittedName>
        <fullName evidence="1">Uncharacterized protein</fullName>
    </submittedName>
</protein>